<dbReference type="EMBL" id="WNDP01000119">
    <property type="protein sequence ID" value="KAF1020627.1"/>
    <property type="molecule type" value="Genomic_DNA"/>
</dbReference>
<accession>A0A833UL12</accession>
<reference evidence="2" key="1">
    <citation type="journal article" date="2020" name="MBio">
        <title>Horizontal gene transfer to a defensive symbiont with a reduced genome amongst a multipartite beetle microbiome.</title>
        <authorList>
            <person name="Waterworth S.C."/>
            <person name="Florez L.V."/>
            <person name="Rees E.R."/>
            <person name="Hertweck C."/>
            <person name="Kaltenpoth M."/>
            <person name="Kwan J.C."/>
        </authorList>
    </citation>
    <scope>NUCLEOTIDE SEQUENCE [LARGE SCALE GENOMIC DNA]</scope>
</reference>
<protein>
    <submittedName>
        <fullName evidence="1">Uncharacterized protein</fullName>
    </submittedName>
</protein>
<evidence type="ECO:0000313" key="2">
    <source>
        <dbReference type="Proteomes" id="UP000490535"/>
    </source>
</evidence>
<comment type="caution">
    <text evidence="1">The sequence shown here is derived from an EMBL/GenBank/DDBJ whole genome shotgun (WGS) entry which is preliminary data.</text>
</comment>
<gene>
    <name evidence="1" type="ORF">GAK29_03594</name>
</gene>
<dbReference type="AlphaFoldDB" id="A0A833UL12"/>
<name>A0A833UL12_ACIBZ</name>
<evidence type="ECO:0000313" key="1">
    <source>
        <dbReference type="EMBL" id="KAF1020627.1"/>
    </source>
</evidence>
<organism evidence="1 2">
    <name type="scientific">Acinetobacter bereziniae</name>
    <name type="common">Acinetobacter genomosp. 10</name>
    <dbReference type="NCBI Taxonomy" id="106648"/>
    <lineage>
        <taxon>Bacteria</taxon>
        <taxon>Pseudomonadati</taxon>
        <taxon>Pseudomonadota</taxon>
        <taxon>Gammaproteobacteria</taxon>
        <taxon>Moraxellales</taxon>
        <taxon>Moraxellaceae</taxon>
        <taxon>Acinetobacter</taxon>
    </lineage>
</organism>
<proteinExistence type="predicted"/>
<dbReference type="Proteomes" id="UP000490535">
    <property type="component" value="Unassembled WGS sequence"/>
</dbReference>
<sequence length="100" mass="11802">MNNLTSKKTPKVYSSTDMVDTYLIAERDMQWMNIAISDIKKHLKEIKSELGDKNVAGFYTLENMVDMYQYISEKRFSYYNDRVEFHQAEESETNKKAVTL</sequence>